<feature type="compositionally biased region" description="Basic and acidic residues" evidence="2">
    <location>
        <begin position="569"/>
        <end position="581"/>
    </location>
</feature>
<protein>
    <submittedName>
        <fullName evidence="4">Uncharacterized protein</fullName>
    </submittedName>
</protein>
<feature type="coiled-coil region" evidence="1">
    <location>
        <begin position="244"/>
        <end position="295"/>
    </location>
</feature>
<proteinExistence type="predicted"/>
<organism evidence="3 4">
    <name type="scientific">Parascaris univalens</name>
    <name type="common">Nematode worm</name>
    <dbReference type="NCBI Taxonomy" id="6257"/>
    <lineage>
        <taxon>Eukaryota</taxon>
        <taxon>Metazoa</taxon>
        <taxon>Ecdysozoa</taxon>
        <taxon>Nematoda</taxon>
        <taxon>Chromadorea</taxon>
        <taxon>Rhabditida</taxon>
        <taxon>Spirurina</taxon>
        <taxon>Ascaridomorpha</taxon>
        <taxon>Ascaridoidea</taxon>
        <taxon>Ascarididae</taxon>
        <taxon>Parascaris</taxon>
    </lineage>
</organism>
<dbReference type="Proteomes" id="UP000887569">
    <property type="component" value="Unplaced"/>
</dbReference>
<sequence>MGDLVRDAFQASGIDEEMEKLIADAILQKWNDEHSAGITSFRPNEETSNAQRSGPKTPPITSLQNLNHSGLDCAKVRLLSEQLWRRLERKYEGKLQAWKKGEQKQLEAMLEKLRSEYRESLDAKQAQYDEMTRRKEEELRKMEDRLKEENRLEFEKHLMEVQREWREIEAERRDIRTNKDQFESAKNNFALRIENEEMRLRREKDAVERMKDDVAARARRINELIESAVSETEKRERNWIAERINEWNAREAKLTEKCERLCERVRQSGIDQDTIREQRSTIKFLQADLEACQKRLSVSEGKLVDMQNKLRNVHDYDDLKEENIKLRFEIENGVTAERLKAKEVEVANLEQRLKLVEEAALLRVRELKLQLKLMADKLEKKSAECRRYRLSNPVSENVVMPPSRPEQSRQQTLSLSESLSSPSTNSSSSFDRNLRNRLKNLDHLSHQLDISLEKYRSGRHQHSGAHQRPLLTHQLNMKASEPCRNRSEIKDAIPEVARQGEVVVPKVVPQVALSTSVKPLMTSTPLSTVDGKVTEMNVDRLTPLHETSAEAAMGNSVFPPIAFPSNKTKQSDGNEPSEQRGEILPNADVPEENSFEQRLRQRSERLRAVSVAENEQVGKQCDERSGENQVMQQYMNIIMQQRQEEATEEKAEDNSQNVDVSSEDMRMDRGEVNSVSEFDW</sequence>
<feature type="region of interest" description="Disordered" evidence="2">
    <location>
        <begin position="641"/>
        <end position="680"/>
    </location>
</feature>
<evidence type="ECO:0000313" key="4">
    <source>
        <dbReference type="WBParaSite" id="PgR065_g048_t01"/>
    </source>
</evidence>
<accession>A0A915BY76</accession>
<feature type="coiled-coil region" evidence="1">
    <location>
        <begin position="103"/>
        <end position="213"/>
    </location>
</feature>
<dbReference type="WBParaSite" id="PgR065_g048_t01">
    <property type="protein sequence ID" value="PgR065_g048_t01"/>
    <property type="gene ID" value="PgR065_g048"/>
</dbReference>
<name>A0A915BY76_PARUN</name>
<dbReference type="AlphaFoldDB" id="A0A915BY76"/>
<feature type="coiled-coil region" evidence="1">
    <location>
        <begin position="339"/>
        <end position="384"/>
    </location>
</feature>
<evidence type="ECO:0000256" key="1">
    <source>
        <dbReference type="SAM" id="Coils"/>
    </source>
</evidence>
<feature type="compositionally biased region" description="Low complexity" evidence="2">
    <location>
        <begin position="408"/>
        <end position="429"/>
    </location>
</feature>
<reference evidence="4" key="1">
    <citation type="submission" date="2022-11" db="UniProtKB">
        <authorList>
            <consortium name="WormBaseParasite"/>
        </authorList>
    </citation>
    <scope>IDENTIFICATION</scope>
</reference>
<feature type="region of interest" description="Disordered" evidence="2">
    <location>
        <begin position="37"/>
        <end position="60"/>
    </location>
</feature>
<evidence type="ECO:0000313" key="3">
    <source>
        <dbReference type="Proteomes" id="UP000887569"/>
    </source>
</evidence>
<evidence type="ECO:0000256" key="2">
    <source>
        <dbReference type="SAM" id="MobiDB-lite"/>
    </source>
</evidence>
<keyword evidence="3" id="KW-1185">Reference proteome</keyword>
<feature type="region of interest" description="Disordered" evidence="2">
    <location>
        <begin position="556"/>
        <end position="594"/>
    </location>
</feature>
<feature type="compositionally biased region" description="Basic and acidic residues" evidence="2">
    <location>
        <begin position="642"/>
        <end position="653"/>
    </location>
</feature>
<keyword evidence="1" id="KW-0175">Coiled coil</keyword>
<feature type="region of interest" description="Disordered" evidence="2">
    <location>
        <begin position="394"/>
        <end position="431"/>
    </location>
</feature>